<feature type="domain" description="FAD dependent oxidoreductase" evidence="5">
    <location>
        <begin position="46"/>
        <end position="92"/>
    </location>
</feature>
<comment type="caution">
    <text evidence="6">The sequence shown here is derived from an EMBL/GenBank/DDBJ whole genome shotgun (WGS) entry which is preliminary data.</text>
</comment>
<gene>
    <name evidence="6" type="ORF">FEQUK3_LOCUS11618</name>
</gene>
<dbReference type="PANTHER" id="PTHR13789">
    <property type="entry name" value="MONOOXYGENASE"/>
    <property type="match status" value="1"/>
</dbReference>
<evidence type="ECO:0000259" key="5">
    <source>
        <dbReference type="Pfam" id="PF01266"/>
    </source>
</evidence>
<dbReference type="EMBL" id="CAJSTJ010000195">
    <property type="protein sequence ID" value="CAG7565909.1"/>
    <property type="molecule type" value="Genomic_DNA"/>
</dbReference>
<protein>
    <recommendedName>
        <fullName evidence="5">FAD dependent oxidoreductase domain-containing protein</fullName>
    </recommendedName>
</protein>
<keyword evidence="2" id="KW-0560">Oxidoreductase</keyword>
<dbReference type="GO" id="GO:0004497">
    <property type="term" value="F:monooxygenase activity"/>
    <property type="evidence" value="ECO:0007669"/>
    <property type="project" value="UniProtKB-KW"/>
</dbReference>
<sequence length="506" mass="55350">MSASQDSHPSGASQETASKASSGRPVFRTNTIVDGVLRYPPTGISAVIVGGGIAGLWAALECWRKGHEVVVLEKSPKMSASGDVVSIGPSGWSTLANYPLMLQEWNSVAHDAHWLLCVEDGRPLTAPFDFEYNREGVAQHASFPLFNKSIIRRSQLLQLLVNQCKRIGIPIHHGVSITSYEENDALNTATAISDDYRRFSGDVVIAADGVGTKSHAAVLGYSTKSYNTGFIIYRAVVPTDRLLHHSVVRQVVEKDMSPQVRLYMGGPDGRHHAVTILPDVVTFATSILDDGTTVEPLSSRVTGAYVLSRMKSPEKVDPFIVDGFKALASEDTVGQWLLTMCNPQPKWTSSSGRIVQVGDSAHSFLPSSANGANIAIESSITIAECLRIGPFSAFAPLRLIICSSRRYQRVSIIQQTGLNNRQQVLAHPTEDLMRQGKWLWGHKPEIYAREKFAEAKAHIENGAPFDNTNLPTGHIPQEWTVEEEIAKERSGIFKQDLKSNGDWGLV</sequence>
<dbReference type="PANTHER" id="PTHR13789:SF147">
    <property type="entry name" value="PUTATIVE (AFU_ORTHOLOGUE AFUA_2G01950)-RELATED"/>
    <property type="match status" value="1"/>
</dbReference>
<proteinExistence type="inferred from homology"/>
<reference evidence="6" key="1">
    <citation type="submission" date="2021-05" db="EMBL/GenBank/DDBJ databases">
        <authorList>
            <person name="Khan N."/>
        </authorList>
    </citation>
    <scope>NUCLEOTIDE SEQUENCE</scope>
</reference>
<dbReference type="Pfam" id="PF01266">
    <property type="entry name" value="DAO"/>
    <property type="match status" value="1"/>
</dbReference>
<dbReference type="AlphaFoldDB" id="A0A8J2J952"/>
<comment type="similarity">
    <text evidence="1">Belongs to the paxM FAD-dependent monooxygenase family.</text>
</comment>
<evidence type="ECO:0000256" key="2">
    <source>
        <dbReference type="ARBA" id="ARBA00023002"/>
    </source>
</evidence>
<dbReference type="InterPro" id="IPR006076">
    <property type="entry name" value="FAD-dep_OxRdtase"/>
</dbReference>
<evidence type="ECO:0000313" key="6">
    <source>
        <dbReference type="EMBL" id="CAG7565909.1"/>
    </source>
</evidence>
<evidence type="ECO:0000256" key="3">
    <source>
        <dbReference type="ARBA" id="ARBA00023033"/>
    </source>
</evidence>
<evidence type="ECO:0000313" key="7">
    <source>
        <dbReference type="Proteomes" id="UP000693738"/>
    </source>
</evidence>
<organism evidence="6 7">
    <name type="scientific">Fusarium equiseti</name>
    <name type="common">Fusarium scirpi</name>
    <dbReference type="NCBI Taxonomy" id="61235"/>
    <lineage>
        <taxon>Eukaryota</taxon>
        <taxon>Fungi</taxon>
        <taxon>Dikarya</taxon>
        <taxon>Ascomycota</taxon>
        <taxon>Pezizomycotina</taxon>
        <taxon>Sordariomycetes</taxon>
        <taxon>Hypocreomycetidae</taxon>
        <taxon>Hypocreales</taxon>
        <taxon>Nectriaceae</taxon>
        <taxon>Fusarium</taxon>
        <taxon>Fusarium incarnatum-equiseti species complex</taxon>
    </lineage>
</organism>
<dbReference type="Proteomes" id="UP000693738">
    <property type="component" value="Unassembled WGS sequence"/>
</dbReference>
<evidence type="ECO:0000256" key="1">
    <source>
        <dbReference type="ARBA" id="ARBA00007992"/>
    </source>
</evidence>
<keyword evidence="3" id="KW-0503">Monooxygenase</keyword>
<dbReference type="InterPro" id="IPR050493">
    <property type="entry name" value="FAD-dep_Monooxygenase_BioMet"/>
</dbReference>
<feature type="compositionally biased region" description="Polar residues" evidence="4">
    <location>
        <begin position="1"/>
        <end position="21"/>
    </location>
</feature>
<name>A0A8J2J952_FUSEQ</name>
<feature type="region of interest" description="Disordered" evidence="4">
    <location>
        <begin position="1"/>
        <end position="23"/>
    </location>
</feature>
<accession>A0A8J2J952</accession>
<evidence type="ECO:0000256" key="4">
    <source>
        <dbReference type="SAM" id="MobiDB-lite"/>
    </source>
</evidence>